<dbReference type="Pfam" id="PF02082">
    <property type="entry name" value="Rrf2"/>
    <property type="match status" value="1"/>
</dbReference>
<dbReference type="STRING" id="1073328.SAMN05216294_1639"/>
<protein>
    <submittedName>
        <fullName evidence="1">Transcriptional regulator, BadM/Rrf2 family</fullName>
    </submittedName>
</protein>
<keyword evidence="2" id="KW-1185">Reference proteome</keyword>
<sequence>MMFSKACEYGIRAAVYIALQSLDGRRVSVTEIAEEIDSPIAFTAKILQQLTRNNIVNSVKGPTGGFEIDREEMDNVKLNMIVKAIDGDKIYKGCGLGLKECDAQKPCPLHDKFVDIRTDLSRMLKSTSLFELATGLEIGMTFLKR</sequence>
<dbReference type="GO" id="GO:0005829">
    <property type="term" value="C:cytosol"/>
    <property type="evidence" value="ECO:0007669"/>
    <property type="project" value="TreeGrafter"/>
</dbReference>
<dbReference type="InterPro" id="IPR036388">
    <property type="entry name" value="WH-like_DNA-bd_sf"/>
</dbReference>
<dbReference type="AlphaFoldDB" id="A0A1H2QN82"/>
<dbReference type="Proteomes" id="UP000199592">
    <property type="component" value="Unassembled WGS sequence"/>
</dbReference>
<dbReference type="NCBIfam" id="TIGR00738">
    <property type="entry name" value="rrf2_super"/>
    <property type="match status" value="1"/>
</dbReference>
<dbReference type="PROSITE" id="PS51197">
    <property type="entry name" value="HTH_RRF2_2"/>
    <property type="match status" value="1"/>
</dbReference>
<reference evidence="2" key="1">
    <citation type="submission" date="2016-10" db="EMBL/GenBank/DDBJ databases">
        <authorList>
            <person name="Varghese N."/>
            <person name="Submissions S."/>
        </authorList>
    </citation>
    <scope>NUCLEOTIDE SEQUENCE [LARGE SCALE GENOMIC DNA]</scope>
    <source>
        <strain evidence="2">DSM 25030</strain>
    </source>
</reference>
<dbReference type="InterPro" id="IPR036390">
    <property type="entry name" value="WH_DNA-bd_sf"/>
</dbReference>
<proteinExistence type="predicted"/>
<name>A0A1H2QN82_9FLAO</name>
<gene>
    <name evidence="1" type="ORF">SAMN04487892_0290</name>
</gene>
<dbReference type="Gene3D" id="1.10.10.10">
    <property type="entry name" value="Winged helix-like DNA-binding domain superfamily/Winged helix DNA-binding domain"/>
    <property type="match status" value="1"/>
</dbReference>
<dbReference type="GO" id="GO:0003700">
    <property type="term" value="F:DNA-binding transcription factor activity"/>
    <property type="evidence" value="ECO:0007669"/>
    <property type="project" value="TreeGrafter"/>
</dbReference>
<dbReference type="PANTHER" id="PTHR33221:SF13">
    <property type="entry name" value="TRANSCRIPTIONAL REGULATOR-RELATED"/>
    <property type="match status" value="1"/>
</dbReference>
<dbReference type="SUPFAM" id="SSF46785">
    <property type="entry name" value="Winged helix' DNA-binding domain"/>
    <property type="match status" value="1"/>
</dbReference>
<organism evidence="1 2">
    <name type="scientific">Flagellimonas zhangzhouensis</name>
    <dbReference type="NCBI Taxonomy" id="1073328"/>
    <lineage>
        <taxon>Bacteria</taxon>
        <taxon>Pseudomonadati</taxon>
        <taxon>Bacteroidota</taxon>
        <taxon>Flavobacteriia</taxon>
        <taxon>Flavobacteriales</taxon>
        <taxon>Flavobacteriaceae</taxon>
        <taxon>Flagellimonas</taxon>
    </lineage>
</organism>
<accession>A0A1H2QN82</accession>
<dbReference type="PANTHER" id="PTHR33221">
    <property type="entry name" value="WINGED HELIX-TURN-HELIX TRANSCRIPTIONAL REGULATOR, RRF2 FAMILY"/>
    <property type="match status" value="1"/>
</dbReference>
<dbReference type="InterPro" id="IPR000944">
    <property type="entry name" value="Tscrpt_reg_Rrf2"/>
</dbReference>
<evidence type="ECO:0000313" key="1">
    <source>
        <dbReference type="EMBL" id="SDW08358.1"/>
    </source>
</evidence>
<evidence type="ECO:0000313" key="2">
    <source>
        <dbReference type="Proteomes" id="UP000199592"/>
    </source>
</evidence>
<dbReference type="EMBL" id="FNMY01000001">
    <property type="protein sequence ID" value="SDW08358.1"/>
    <property type="molecule type" value="Genomic_DNA"/>
</dbReference>